<comment type="caution">
    <text evidence="1">The sequence shown here is derived from an EMBL/GenBank/DDBJ whole genome shotgun (WGS) entry which is preliminary data.</text>
</comment>
<gene>
    <name evidence="1" type="ORF">M0R45_020656</name>
</gene>
<dbReference type="EMBL" id="JBEDUW010000004">
    <property type="protein sequence ID" value="KAK9933458.1"/>
    <property type="molecule type" value="Genomic_DNA"/>
</dbReference>
<sequence>MSGSEEALVCRACGSKGAFVSLDFRRHLLLRLFSLSTNASSFTAALNHADRAQSTARTHPSIHPKSLSGRHSQFACAQTMGTQATTVQSPVDVVNPLRRRSPHAAAIIDLSHHEAILDSVQRWPTAIIIDDNRAEEEDIGGGGD</sequence>
<accession>A0AAW1X910</accession>
<reference evidence="1 2" key="1">
    <citation type="journal article" date="2023" name="G3 (Bethesda)">
        <title>A chromosome-length genome assembly and annotation of blackberry (Rubus argutus, cv. 'Hillquist').</title>
        <authorList>
            <person name="Bruna T."/>
            <person name="Aryal R."/>
            <person name="Dudchenko O."/>
            <person name="Sargent D.J."/>
            <person name="Mead D."/>
            <person name="Buti M."/>
            <person name="Cavallini A."/>
            <person name="Hytonen T."/>
            <person name="Andres J."/>
            <person name="Pham M."/>
            <person name="Weisz D."/>
            <person name="Mascagni F."/>
            <person name="Usai G."/>
            <person name="Natali L."/>
            <person name="Bassil N."/>
            <person name="Fernandez G.E."/>
            <person name="Lomsadze A."/>
            <person name="Armour M."/>
            <person name="Olukolu B."/>
            <person name="Poorten T."/>
            <person name="Britton C."/>
            <person name="Davik J."/>
            <person name="Ashrafi H."/>
            <person name="Aiden E.L."/>
            <person name="Borodovsky M."/>
            <person name="Worthington M."/>
        </authorList>
    </citation>
    <scope>NUCLEOTIDE SEQUENCE [LARGE SCALE GENOMIC DNA]</scope>
    <source>
        <strain evidence="1">PI 553951</strain>
    </source>
</reference>
<organism evidence="1 2">
    <name type="scientific">Rubus argutus</name>
    <name type="common">Southern blackberry</name>
    <dbReference type="NCBI Taxonomy" id="59490"/>
    <lineage>
        <taxon>Eukaryota</taxon>
        <taxon>Viridiplantae</taxon>
        <taxon>Streptophyta</taxon>
        <taxon>Embryophyta</taxon>
        <taxon>Tracheophyta</taxon>
        <taxon>Spermatophyta</taxon>
        <taxon>Magnoliopsida</taxon>
        <taxon>eudicotyledons</taxon>
        <taxon>Gunneridae</taxon>
        <taxon>Pentapetalae</taxon>
        <taxon>rosids</taxon>
        <taxon>fabids</taxon>
        <taxon>Rosales</taxon>
        <taxon>Rosaceae</taxon>
        <taxon>Rosoideae</taxon>
        <taxon>Rosoideae incertae sedis</taxon>
        <taxon>Rubus</taxon>
    </lineage>
</organism>
<evidence type="ECO:0000313" key="2">
    <source>
        <dbReference type="Proteomes" id="UP001457282"/>
    </source>
</evidence>
<dbReference type="AlphaFoldDB" id="A0AAW1X910"/>
<dbReference type="Proteomes" id="UP001457282">
    <property type="component" value="Unassembled WGS sequence"/>
</dbReference>
<protein>
    <submittedName>
        <fullName evidence="1">Uncharacterized protein</fullName>
    </submittedName>
</protein>
<proteinExistence type="predicted"/>
<evidence type="ECO:0000313" key="1">
    <source>
        <dbReference type="EMBL" id="KAK9933458.1"/>
    </source>
</evidence>
<keyword evidence="2" id="KW-1185">Reference proteome</keyword>
<name>A0AAW1X910_RUBAR</name>